<dbReference type="AlphaFoldDB" id="W4LMQ6"/>
<gene>
    <name evidence="3" type="ORF">ETSY1_15940</name>
</gene>
<dbReference type="GO" id="GO:0005829">
    <property type="term" value="C:cytosol"/>
    <property type="evidence" value="ECO:0007669"/>
    <property type="project" value="TreeGrafter"/>
</dbReference>
<dbReference type="Proteomes" id="UP000019141">
    <property type="component" value="Unassembled WGS sequence"/>
</dbReference>
<dbReference type="InterPro" id="IPR007157">
    <property type="entry name" value="PspA_VIPP1"/>
</dbReference>
<keyword evidence="2" id="KW-0175">Coiled coil</keyword>
<dbReference type="Pfam" id="PF04012">
    <property type="entry name" value="PspA_IM30"/>
    <property type="match status" value="1"/>
</dbReference>
<accession>W4LMQ6</accession>
<dbReference type="GO" id="GO:0009271">
    <property type="term" value="P:phage shock"/>
    <property type="evidence" value="ECO:0007669"/>
    <property type="project" value="TreeGrafter"/>
</dbReference>
<dbReference type="PANTHER" id="PTHR31088:SF6">
    <property type="entry name" value="PHAGE SHOCK PROTEIN A"/>
    <property type="match status" value="1"/>
</dbReference>
<keyword evidence="4" id="KW-1185">Reference proteome</keyword>
<dbReference type="NCBIfam" id="TIGR02977">
    <property type="entry name" value="phageshock_pspA"/>
    <property type="match status" value="1"/>
</dbReference>
<feature type="coiled-coil region" evidence="2">
    <location>
        <begin position="161"/>
        <end position="188"/>
    </location>
</feature>
<name>W4LMQ6_ENTF1</name>
<evidence type="ECO:0000313" key="4">
    <source>
        <dbReference type="Proteomes" id="UP000019141"/>
    </source>
</evidence>
<evidence type="ECO:0000256" key="1">
    <source>
        <dbReference type="ARBA" id="ARBA00043985"/>
    </source>
</evidence>
<reference evidence="3 4" key="1">
    <citation type="journal article" date="2014" name="Nature">
        <title>An environmental bacterial taxon with a large and distinct metabolic repertoire.</title>
        <authorList>
            <person name="Wilson M.C."/>
            <person name="Mori T."/>
            <person name="Ruckert C."/>
            <person name="Uria A.R."/>
            <person name="Helf M.J."/>
            <person name="Takada K."/>
            <person name="Gernert C."/>
            <person name="Steffens U.A."/>
            <person name="Heycke N."/>
            <person name="Schmitt S."/>
            <person name="Rinke C."/>
            <person name="Helfrich E.J."/>
            <person name="Brachmann A.O."/>
            <person name="Gurgui C."/>
            <person name="Wakimoto T."/>
            <person name="Kracht M."/>
            <person name="Crusemann M."/>
            <person name="Hentschel U."/>
            <person name="Abe I."/>
            <person name="Matsunaga S."/>
            <person name="Kalinowski J."/>
            <person name="Takeyama H."/>
            <person name="Piel J."/>
        </authorList>
    </citation>
    <scope>NUCLEOTIDE SEQUENCE [LARGE SCALE GENOMIC DNA]</scope>
    <source>
        <strain evidence="4">TSY1</strain>
    </source>
</reference>
<protein>
    <submittedName>
        <fullName evidence="3">Phage-shock protein</fullName>
    </submittedName>
</protein>
<feature type="coiled-coil region" evidence="2">
    <location>
        <begin position="87"/>
        <end position="135"/>
    </location>
</feature>
<dbReference type="PATRIC" id="fig|1429438.4.peg.3150"/>
<sequence length="228" mass="26596">MSVFSRVRDIINSNINAMLDRAEDPSKLIRLMIQEMEDTLVEVKASCAGAMATRKKIQREHEANLSRANQWADRAQLAVDRGREDLAREALHEKRRYQQQADRVEQEMIQSDALVEQYQDDILQLENKLHVARDKQRMLIQRHHAAQQKQKAQNGIRRMDSAEAVMRFEEFENRIERMEAEANLVNHGRKPTLEDQFSMLEGDDEIERELQALKSSSTRQLNDRPSTS</sequence>
<dbReference type="HOGENOM" id="CLU_056466_3_0_7"/>
<proteinExistence type="inferred from homology"/>
<dbReference type="InterPro" id="IPR014319">
    <property type="entry name" value="Phageshock_PspA"/>
</dbReference>
<evidence type="ECO:0000313" key="3">
    <source>
        <dbReference type="EMBL" id="ETW99189.1"/>
    </source>
</evidence>
<dbReference type="PANTHER" id="PTHR31088">
    <property type="entry name" value="MEMBRANE-ASSOCIATED PROTEIN VIPP1, CHLOROPLASTIC"/>
    <property type="match status" value="1"/>
</dbReference>
<comment type="caution">
    <text evidence="3">The sequence shown here is derived from an EMBL/GenBank/DDBJ whole genome shotgun (WGS) entry which is preliminary data.</text>
</comment>
<dbReference type="EMBL" id="AZHW01000475">
    <property type="protein sequence ID" value="ETW99189.1"/>
    <property type="molecule type" value="Genomic_DNA"/>
</dbReference>
<organism evidence="3 4">
    <name type="scientific">Entotheonella factor</name>
    <dbReference type="NCBI Taxonomy" id="1429438"/>
    <lineage>
        <taxon>Bacteria</taxon>
        <taxon>Pseudomonadati</taxon>
        <taxon>Nitrospinota/Tectimicrobiota group</taxon>
        <taxon>Candidatus Tectimicrobiota</taxon>
        <taxon>Candidatus Entotheonellia</taxon>
        <taxon>Candidatus Entotheonellales</taxon>
        <taxon>Candidatus Entotheonellaceae</taxon>
        <taxon>Candidatus Entotheonella</taxon>
    </lineage>
</organism>
<evidence type="ECO:0000256" key="2">
    <source>
        <dbReference type="SAM" id="Coils"/>
    </source>
</evidence>
<comment type="similarity">
    <text evidence="1">Belongs to the PspA/Vipp/IM30 family.</text>
</comment>